<dbReference type="RefSeq" id="XP_031344509.1">
    <property type="nucleotide sequence ID" value="XM_031488649.1"/>
</dbReference>
<organism evidence="4">
    <name type="scientific">Photinus pyralis</name>
    <name type="common">Common eastern firefly</name>
    <name type="synonym">Lampyris pyralis</name>
    <dbReference type="NCBI Taxonomy" id="7054"/>
    <lineage>
        <taxon>Eukaryota</taxon>
        <taxon>Metazoa</taxon>
        <taxon>Ecdysozoa</taxon>
        <taxon>Arthropoda</taxon>
        <taxon>Hexapoda</taxon>
        <taxon>Insecta</taxon>
        <taxon>Pterygota</taxon>
        <taxon>Neoptera</taxon>
        <taxon>Endopterygota</taxon>
        <taxon>Coleoptera</taxon>
        <taxon>Polyphaga</taxon>
        <taxon>Elateriformia</taxon>
        <taxon>Elateroidea</taxon>
        <taxon>Lampyridae</taxon>
        <taxon>Lampyrinae</taxon>
        <taxon>Photinus</taxon>
    </lineage>
</organism>
<dbReference type="GO" id="GO:0016616">
    <property type="term" value="F:oxidoreductase activity, acting on the CH-OH group of donors, NAD or NADP as acceptor"/>
    <property type="evidence" value="ECO:0007669"/>
    <property type="project" value="UniProtKB-ARBA"/>
</dbReference>
<dbReference type="InterPro" id="IPR002347">
    <property type="entry name" value="SDR_fam"/>
</dbReference>
<dbReference type="PANTHER" id="PTHR43115">
    <property type="entry name" value="DEHYDROGENASE/REDUCTASE SDR FAMILY MEMBER 11"/>
    <property type="match status" value="1"/>
</dbReference>
<comment type="similarity">
    <text evidence="1 3">Belongs to the short-chain dehydrogenases/reductases (SDR) family.</text>
</comment>
<dbReference type="InterPro" id="IPR036291">
    <property type="entry name" value="NAD(P)-bd_dom_sf"/>
</dbReference>
<reference evidence="4" key="1">
    <citation type="journal article" date="2016" name="Sci. Rep.">
        <title>Molecular characterization of firefly nuptial gifts: a multi-omics approach sheds light on postcopulatory sexual selection.</title>
        <authorList>
            <person name="Al-Wathiqui N."/>
            <person name="Fallon T.R."/>
            <person name="South A."/>
            <person name="Weng J.K."/>
            <person name="Lewis S.M."/>
        </authorList>
    </citation>
    <scope>NUCLEOTIDE SEQUENCE</scope>
</reference>
<dbReference type="Gene3D" id="3.40.50.720">
    <property type="entry name" value="NAD(P)-binding Rossmann-like Domain"/>
    <property type="match status" value="1"/>
</dbReference>
<accession>A0A1Y1LMD3</accession>
<dbReference type="PANTHER" id="PTHR43115:SF4">
    <property type="entry name" value="DEHYDROGENASE_REDUCTASE SDR FAMILY MEMBER 11"/>
    <property type="match status" value="1"/>
</dbReference>
<dbReference type="FunFam" id="3.40.50.720:FF:000047">
    <property type="entry name" value="NADP-dependent L-serine/L-allo-threonine dehydrogenase"/>
    <property type="match status" value="1"/>
</dbReference>
<evidence type="ECO:0000313" key="4">
    <source>
        <dbReference type="EMBL" id="JAV72756.1"/>
    </source>
</evidence>
<dbReference type="SUPFAM" id="SSF51735">
    <property type="entry name" value="NAD(P)-binding Rossmann-fold domains"/>
    <property type="match status" value="1"/>
</dbReference>
<dbReference type="OrthoDB" id="1933717at2759"/>
<dbReference type="Pfam" id="PF00106">
    <property type="entry name" value="adh_short"/>
    <property type="match status" value="1"/>
</dbReference>
<dbReference type="GeneID" id="116171680"/>
<dbReference type="EMBL" id="GEZM01056253">
    <property type="protein sequence ID" value="JAV72756.1"/>
    <property type="molecule type" value="Transcribed_RNA"/>
</dbReference>
<evidence type="ECO:0000256" key="2">
    <source>
        <dbReference type="ARBA" id="ARBA00023002"/>
    </source>
</evidence>
<dbReference type="KEGG" id="ppyr:116171680"/>
<dbReference type="PRINTS" id="PR00081">
    <property type="entry name" value="GDHRDH"/>
</dbReference>
<protein>
    <recommendedName>
        <fullName evidence="5">Dehydrogenase/reductase SDR family member 11</fullName>
    </recommendedName>
</protein>
<proteinExistence type="inferred from homology"/>
<dbReference type="AlphaFoldDB" id="A0A1Y1LMD3"/>
<dbReference type="PRINTS" id="PR00080">
    <property type="entry name" value="SDRFAMILY"/>
</dbReference>
<evidence type="ECO:0000256" key="3">
    <source>
        <dbReference type="RuleBase" id="RU000363"/>
    </source>
</evidence>
<keyword evidence="2" id="KW-0560">Oxidoreductase</keyword>
<evidence type="ECO:0008006" key="5">
    <source>
        <dbReference type="Google" id="ProtNLM"/>
    </source>
</evidence>
<name>A0A1Y1LMD3_PHOPY</name>
<evidence type="ECO:0000256" key="1">
    <source>
        <dbReference type="ARBA" id="ARBA00006484"/>
    </source>
</evidence>
<sequence>MERWSGKVAIVTGASSGIGKAVAEKLVREGMIVAGLARRKERVEGLAATLKGCKGVLHAIQADITKEEDILRAFKYVIENLGPIHVLINNAGLASVSPLSYGKTDHWKLLMDTNVVGLAVATREALQNMYRNKIDGHIIHVSSMCGNKLTMNPNGFSGATKAAVTTLAESLRVELNAAKNRTKISCITPGYVHTELMDIVRKDNQKPEIQKYLDDFEKNMPALQPEDMADAMLYMLAAPPHVQIQDLLIRPVGEVL</sequence>